<dbReference type="Proteomes" id="UP001363010">
    <property type="component" value="Unassembled WGS sequence"/>
</dbReference>
<evidence type="ECO:0000313" key="1">
    <source>
        <dbReference type="EMBL" id="MEJ8823605.1"/>
    </source>
</evidence>
<sequence>MNLRRLGLGALLVPGFLCIGCAPVPVSLYVADATQGKTIYSSCSINKSVPEGIEVDLQGLHAQVKLVQAFSNGYLEVRLDVPQGMTVQLDDATVTIFRGNGRSPLEARYPNISLVDAPGINSFSGSPALAKYMVPVRTQLVGGRSVIGRRVWNNHYWMAARLDTEGARDVSVTLPDLMINGSPARFPALRFHRELFVVLAPFNC</sequence>
<dbReference type="RefSeq" id="WP_340364644.1">
    <property type="nucleotide sequence ID" value="NZ_JBBKZV010000009.1"/>
</dbReference>
<accession>A0ABU8W130</accession>
<evidence type="ECO:0008006" key="3">
    <source>
        <dbReference type="Google" id="ProtNLM"/>
    </source>
</evidence>
<name>A0ABU8W130_9BURK</name>
<proteinExistence type="predicted"/>
<reference evidence="1 2" key="1">
    <citation type="submission" date="2024-03" db="EMBL/GenBank/DDBJ databases">
        <title>Novel species of the genus Variovorax.</title>
        <authorList>
            <person name="Liu Q."/>
            <person name="Xin Y.-H."/>
        </authorList>
    </citation>
    <scope>NUCLEOTIDE SEQUENCE [LARGE SCALE GENOMIC DNA]</scope>
    <source>
        <strain evidence="1 2">KACC 18501</strain>
    </source>
</reference>
<keyword evidence="2" id="KW-1185">Reference proteome</keyword>
<comment type="caution">
    <text evidence="1">The sequence shown here is derived from an EMBL/GenBank/DDBJ whole genome shotgun (WGS) entry which is preliminary data.</text>
</comment>
<dbReference type="EMBL" id="JBBKZV010000009">
    <property type="protein sequence ID" value="MEJ8823605.1"/>
    <property type="molecule type" value="Genomic_DNA"/>
</dbReference>
<evidence type="ECO:0000313" key="2">
    <source>
        <dbReference type="Proteomes" id="UP001363010"/>
    </source>
</evidence>
<protein>
    <recommendedName>
        <fullName evidence="3">Lipoprotein</fullName>
    </recommendedName>
</protein>
<organism evidence="1 2">
    <name type="scientific">Variovorax humicola</name>
    <dbReference type="NCBI Taxonomy" id="1769758"/>
    <lineage>
        <taxon>Bacteria</taxon>
        <taxon>Pseudomonadati</taxon>
        <taxon>Pseudomonadota</taxon>
        <taxon>Betaproteobacteria</taxon>
        <taxon>Burkholderiales</taxon>
        <taxon>Comamonadaceae</taxon>
        <taxon>Variovorax</taxon>
    </lineage>
</organism>
<gene>
    <name evidence="1" type="ORF">WKW80_16435</name>
</gene>